<evidence type="ECO:0000313" key="2">
    <source>
        <dbReference type="Proteomes" id="UP000567186"/>
    </source>
</evidence>
<dbReference type="Proteomes" id="UP000567186">
    <property type="component" value="Unassembled WGS sequence"/>
</dbReference>
<sequence length="428" mass="47809">MDRTIGARKFYSGSLLLFVGALAVAPVSGLAQLEIIGGQQARVTDNARKAANNENSDLESRTYVTARYETDPGQCQASFAGTLGYTIWQDDSFDNETDANMDLDSQCELAPRLFWDLDNNLREVSQDTTQSDTPDNRTRKNVFSTGPRYIWRIGPVDSLSFSTRYENTEFEEPEETDSERYVGSVAWTHLLSDTLSGGVSASYSATEYDTGAEVDVETVRATFSKRWATTSLSGAIGVSEIETEFGSNSRTSDGLVGEVDLTRELNPTTNWYFSAARELTDRTSSFDIRFEDFEFNLNESISVETTIASTGINKGFSDQSSLNVDVFASQSDYLETDELEERVGLNLRYSRPLAERLTGNSGFGYRYSAFDEDSSHNEIFSVELGLDYEASRDLSVFGGLGYEQENSDVPSREYDELWARLGLEYQFR</sequence>
<dbReference type="InterPro" id="IPR018759">
    <property type="entry name" value="BBP2_2"/>
</dbReference>
<keyword evidence="2" id="KW-1185">Reference proteome</keyword>
<gene>
    <name evidence="1" type="ORF">HIU99_09350</name>
</gene>
<evidence type="ECO:0000313" key="1">
    <source>
        <dbReference type="EMBL" id="NMT63806.1"/>
    </source>
</evidence>
<comment type="caution">
    <text evidence="1">The sequence shown here is derived from an EMBL/GenBank/DDBJ whole genome shotgun (WGS) entry which is preliminary data.</text>
</comment>
<dbReference type="AlphaFoldDB" id="A0A7Y0WSI0"/>
<protein>
    <submittedName>
        <fullName evidence="1">Outer membrane beta-barrel protein</fullName>
    </submittedName>
</protein>
<dbReference type="EMBL" id="JABCKY010000002">
    <property type="protein sequence ID" value="NMT63806.1"/>
    <property type="molecule type" value="Genomic_DNA"/>
</dbReference>
<dbReference type="OrthoDB" id="6353767at2"/>
<name>A0A7Y0WSI0_9GAMM</name>
<dbReference type="SUPFAM" id="SSF56935">
    <property type="entry name" value="Porins"/>
    <property type="match status" value="1"/>
</dbReference>
<proteinExistence type="predicted"/>
<reference evidence="1 2" key="1">
    <citation type="submission" date="2020-04" db="EMBL/GenBank/DDBJ databases">
        <title>Marinobacter oceani sp. nov., isolated from marine solar saltern.</title>
        <authorList>
            <person name="Chen X.-Y."/>
        </authorList>
    </citation>
    <scope>NUCLEOTIDE SEQUENCE [LARGE SCALE GENOMIC DNA]</scope>
    <source>
        <strain evidence="1 2">W62</strain>
    </source>
</reference>
<dbReference type="Pfam" id="PF10082">
    <property type="entry name" value="BBP2_2"/>
    <property type="match status" value="1"/>
</dbReference>
<accession>A0A7Y0WSI0</accession>
<organism evidence="1 2">
    <name type="scientific">Marinobacter orientalis</name>
    <dbReference type="NCBI Taxonomy" id="1928859"/>
    <lineage>
        <taxon>Bacteria</taxon>
        <taxon>Pseudomonadati</taxon>
        <taxon>Pseudomonadota</taxon>
        <taxon>Gammaproteobacteria</taxon>
        <taxon>Pseudomonadales</taxon>
        <taxon>Marinobacteraceae</taxon>
        <taxon>Marinobacter</taxon>
    </lineage>
</organism>